<comment type="caution">
    <text evidence="1">The sequence shown here is derived from an EMBL/GenBank/DDBJ whole genome shotgun (WGS) entry which is preliminary data.</text>
</comment>
<dbReference type="Proteomes" id="UP000824156">
    <property type="component" value="Unassembled WGS sequence"/>
</dbReference>
<dbReference type="AlphaFoldDB" id="A0A9D2AZL3"/>
<evidence type="ECO:0000313" key="2">
    <source>
        <dbReference type="Proteomes" id="UP000824156"/>
    </source>
</evidence>
<accession>A0A9D2AZL3</accession>
<proteinExistence type="predicted"/>
<reference evidence="1" key="2">
    <citation type="submission" date="2021-04" db="EMBL/GenBank/DDBJ databases">
        <authorList>
            <person name="Gilroy R."/>
        </authorList>
    </citation>
    <scope>NUCLEOTIDE SEQUENCE</scope>
    <source>
        <strain evidence="1">1719</strain>
    </source>
</reference>
<gene>
    <name evidence="1" type="ORF">H9853_08170</name>
</gene>
<dbReference type="EMBL" id="DXEZ01000223">
    <property type="protein sequence ID" value="HIX54986.1"/>
    <property type="molecule type" value="Genomic_DNA"/>
</dbReference>
<protein>
    <submittedName>
        <fullName evidence="1">Uncharacterized protein</fullName>
    </submittedName>
</protein>
<reference evidence="1" key="1">
    <citation type="journal article" date="2021" name="PeerJ">
        <title>Extensive microbial diversity within the chicken gut microbiome revealed by metagenomics and culture.</title>
        <authorList>
            <person name="Gilroy R."/>
            <person name="Ravi A."/>
            <person name="Getino M."/>
            <person name="Pursley I."/>
            <person name="Horton D.L."/>
            <person name="Alikhan N.F."/>
            <person name="Baker D."/>
            <person name="Gharbi K."/>
            <person name="Hall N."/>
            <person name="Watson M."/>
            <person name="Adriaenssens E.M."/>
            <person name="Foster-Nyarko E."/>
            <person name="Jarju S."/>
            <person name="Secka A."/>
            <person name="Antonio M."/>
            <person name="Oren A."/>
            <person name="Chaudhuri R.R."/>
            <person name="La Ragione R."/>
            <person name="Hildebrand F."/>
            <person name="Pallen M.J."/>
        </authorList>
    </citation>
    <scope>NUCLEOTIDE SEQUENCE</scope>
    <source>
        <strain evidence="1">1719</strain>
    </source>
</reference>
<name>A0A9D2AZL3_9SPHI</name>
<evidence type="ECO:0000313" key="1">
    <source>
        <dbReference type="EMBL" id="HIX54986.1"/>
    </source>
</evidence>
<feature type="non-terminal residue" evidence="1">
    <location>
        <position position="1"/>
    </location>
</feature>
<sequence length="73" mass="8734">RTNYSEYIRTLVRETRLKENFSTQELQLLRDLSNLGNLLSSMEYSMDEEEESRIQSLILKIDQYLEKLVNNDC</sequence>
<organism evidence="1 2">
    <name type="scientific">Candidatus Sphingobacterium stercoripullorum</name>
    <dbReference type="NCBI Taxonomy" id="2838759"/>
    <lineage>
        <taxon>Bacteria</taxon>
        <taxon>Pseudomonadati</taxon>
        <taxon>Bacteroidota</taxon>
        <taxon>Sphingobacteriia</taxon>
        <taxon>Sphingobacteriales</taxon>
        <taxon>Sphingobacteriaceae</taxon>
        <taxon>Sphingobacterium</taxon>
    </lineage>
</organism>